<evidence type="ECO:0000313" key="3">
    <source>
        <dbReference type="Proteomes" id="UP000250140"/>
    </source>
</evidence>
<dbReference type="EMBL" id="KV750747">
    <property type="protein sequence ID" value="OCL03382.1"/>
    <property type="molecule type" value="Genomic_DNA"/>
</dbReference>
<accession>A0A8E2ER60</accession>
<dbReference type="Proteomes" id="UP000250140">
    <property type="component" value="Unassembled WGS sequence"/>
</dbReference>
<feature type="transmembrane region" description="Helical" evidence="1">
    <location>
        <begin position="163"/>
        <end position="185"/>
    </location>
</feature>
<keyword evidence="3" id="KW-1185">Reference proteome</keyword>
<feature type="transmembrane region" description="Helical" evidence="1">
    <location>
        <begin position="233"/>
        <end position="258"/>
    </location>
</feature>
<reference evidence="2 3" key="1">
    <citation type="journal article" date="2016" name="Nat. Commun.">
        <title>Ectomycorrhizal ecology is imprinted in the genome of the dominant symbiotic fungus Cenococcum geophilum.</title>
        <authorList>
            <consortium name="DOE Joint Genome Institute"/>
            <person name="Peter M."/>
            <person name="Kohler A."/>
            <person name="Ohm R.A."/>
            <person name="Kuo A."/>
            <person name="Krutzmann J."/>
            <person name="Morin E."/>
            <person name="Arend M."/>
            <person name="Barry K.W."/>
            <person name="Binder M."/>
            <person name="Choi C."/>
            <person name="Clum A."/>
            <person name="Copeland A."/>
            <person name="Grisel N."/>
            <person name="Haridas S."/>
            <person name="Kipfer T."/>
            <person name="LaButti K."/>
            <person name="Lindquist E."/>
            <person name="Lipzen A."/>
            <person name="Maire R."/>
            <person name="Meier B."/>
            <person name="Mihaltcheva S."/>
            <person name="Molinier V."/>
            <person name="Murat C."/>
            <person name="Poggeler S."/>
            <person name="Quandt C.A."/>
            <person name="Sperisen C."/>
            <person name="Tritt A."/>
            <person name="Tisserant E."/>
            <person name="Crous P.W."/>
            <person name="Henrissat B."/>
            <person name="Nehls U."/>
            <person name="Egli S."/>
            <person name="Spatafora J.W."/>
            <person name="Grigoriev I.V."/>
            <person name="Martin F.M."/>
        </authorList>
    </citation>
    <scope>NUCLEOTIDE SEQUENCE [LARGE SCALE GENOMIC DNA]</scope>
    <source>
        <strain evidence="2 3">CBS 207.34</strain>
    </source>
</reference>
<feature type="transmembrane region" description="Helical" evidence="1">
    <location>
        <begin position="20"/>
        <end position="37"/>
    </location>
</feature>
<keyword evidence="1" id="KW-0812">Transmembrane</keyword>
<dbReference type="OrthoDB" id="1077582at2759"/>
<name>A0A8E2ER60_9PEZI</name>
<sequence length="283" mass="31368">MQIGLTGLTVGFTKPSSPVRPAMLIFMLLAMIVYIPTAKDRVDNIFQVSWGTSQAVLATYQYIDVALVNRWDFEFSGPQPREPAKKLTSPYGTDIFWNRSKFDFYTTSSFRNCVTPFETRFITSATLHLVTCYPLLDALTLLGDPEKQAALFAESRISLLSRLVNYLVLSTSVTAISLIMVATGMSEPAWWKPLFNFGNGFPFTVLKNRIFAPSTYITDNVLKLSRGSLVSRYMTLVLTFIFSAGFHGLGDIACGIPLHKTGASPPPMAQVAAIVVDDLVQYM</sequence>
<protein>
    <recommendedName>
        <fullName evidence="4">Wax synthase domain-containing protein</fullName>
    </recommendedName>
</protein>
<evidence type="ECO:0000256" key="1">
    <source>
        <dbReference type="SAM" id="Phobius"/>
    </source>
</evidence>
<dbReference type="AlphaFoldDB" id="A0A8E2ER60"/>
<evidence type="ECO:0008006" key="4">
    <source>
        <dbReference type="Google" id="ProtNLM"/>
    </source>
</evidence>
<evidence type="ECO:0000313" key="2">
    <source>
        <dbReference type="EMBL" id="OCL03382.1"/>
    </source>
</evidence>
<keyword evidence="1" id="KW-1133">Transmembrane helix</keyword>
<gene>
    <name evidence="2" type="ORF">AOQ84DRAFT_227474</name>
</gene>
<organism evidence="2 3">
    <name type="scientific">Glonium stellatum</name>
    <dbReference type="NCBI Taxonomy" id="574774"/>
    <lineage>
        <taxon>Eukaryota</taxon>
        <taxon>Fungi</taxon>
        <taxon>Dikarya</taxon>
        <taxon>Ascomycota</taxon>
        <taxon>Pezizomycotina</taxon>
        <taxon>Dothideomycetes</taxon>
        <taxon>Pleosporomycetidae</taxon>
        <taxon>Gloniales</taxon>
        <taxon>Gloniaceae</taxon>
        <taxon>Glonium</taxon>
    </lineage>
</organism>
<proteinExistence type="predicted"/>
<keyword evidence="1" id="KW-0472">Membrane</keyword>